<dbReference type="GO" id="GO:0046872">
    <property type="term" value="F:metal ion binding"/>
    <property type="evidence" value="ECO:0007669"/>
    <property type="project" value="UniProtKB-KW"/>
</dbReference>
<evidence type="ECO:0000313" key="9">
    <source>
        <dbReference type="EMBL" id="CAB4806155.1"/>
    </source>
</evidence>
<evidence type="ECO:0000256" key="5">
    <source>
        <dbReference type="ARBA" id="ARBA00022842"/>
    </source>
</evidence>
<dbReference type="InterPro" id="IPR051619">
    <property type="entry name" value="TypeII_TA_RNase_PINc/VapC"/>
</dbReference>
<dbReference type="PANTHER" id="PTHR35901">
    <property type="entry name" value="RIBONUCLEASE VAPC3"/>
    <property type="match status" value="1"/>
</dbReference>
<dbReference type="EMBL" id="CAFBIY010000031">
    <property type="protein sequence ID" value="CAB4848894.1"/>
    <property type="molecule type" value="Genomic_DNA"/>
</dbReference>
<accession>A0A6J6YCI9</accession>
<dbReference type="InterPro" id="IPR002716">
    <property type="entry name" value="PIN_dom"/>
</dbReference>
<dbReference type="GO" id="GO:0016787">
    <property type="term" value="F:hydrolase activity"/>
    <property type="evidence" value="ECO:0007669"/>
    <property type="project" value="UniProtKB-KW"/>
</dbReference>
<keyword evidence="1" id="KW-1277">Toxin-antitoxin system</keyword>
<dbReference type="InterPro" id="IPR029060">
    <property type="entry name" value="PIN-like_dom_sf"/>
</dbReference>
<keyword evidence="3" id="KW-0479">Metal-binding</keyword>
<name>A0A6J6YCI9_9ZZZZ</name>
<organism evidence="9">
    <name type="scientific">freshwater metagenome</name>
    <dbReference type="NCBI Taxonomy" id="449393"/>
    <lineage>
        <taxon>unclassified sequences</taxon>
        <taxon>metagenomes</taxon>
        <taxon>ecological metagenomes</taxon>
    </lineage>
</organism>
<keyword evidence="5" id="KW-0460">Magnesium</keyword>
<evidence type="ECO:0000313" key="10">
    <source>
        <dbReference type="EMBL" id="CAB4848894.1"/>
    </source>
</evidence>
<dbReference type="GO" id="GO:0004540">
    <property type="term" value="F:RNA nuclease activity"/>
    <property type="evidence" value="ECO:0007669"/>
    <property type="project" value="InterPro"/>
</dbReference>
<evidence type="ECO:0000313" key="7">
    <source>
        <dbReference type="EMBL" id="CAB4362862.1"/>
    </source>
</evidence>
<dbReference type="HAMAP" id="MF_00265">
    <property type="entry name" value="VapC_Nob1"/>
    <property type="match status" value="1"/>
</dbReference>
<dbReference type="Pfam" id="PF01850">
    <property type="entry name" value="PIN"/>
    <property type="match status" value="1"/>
</dbReference>
<dbReference type="Gene3D" id="3.40.50.1010">
    <property type="entry name" value="5'-nuclease"/>
    <property type="match status" value="1"/>
</dbReference>
<keyword evidence="4" id="KW-0378">Hydrolase</keyword>
<evidence type="ECO:0000313" key="8">
    <source>
        <dbReference type="EMBL" id="CAB4710689.1"/>
    </source>
</evidence>
<dbReference type="SUPFAM" id="SSF88723">
    <property type="entry name" value="PIN domain-like"/>
    <property type="match status" value="1"/>
</dbReference>
<protein>
    <submittedName>
        <fullName evidence="9">Unannotated protein</fullName>
    </submittedName>
</protein>
<evidence type="ECO:0000256" key="4">
    <source>
        <dbReference type="ARBA" id="ARBA00022801"/>
    </source>
</evidence>
<proteinExistence type="inferred from homology"/>
<evidence type="ECO:0000256" key="2">
    <source>
        <dbReference type="ARBA" id="ARBA00022722"/>
    </source>
</evidence>
<evidence type="ECO:0000259" key="6">
    <source>
        <dbReference type="Pfam" id="PF01850"/>
    </source>
</evidence>
<evidence type="ECO:0000256" key="1">
    <source>
        <dbReference type="ARBA" id="ARBA00022649"/>
    </source>
</evidence>
<dbReference type="CDD" id="cd09873">
    <property type="entry name" value="PIN_Pae0151-like"/>
    <property type="match status" value="1"/>
</dbReference>
<evidence type="ECO:0000256" key="3">
    <source>
        <dbReference type="ARBA" id="ARBA00022723"/>
    </source>
</evidence>
<dbReference type="InterPro" id="IPR022907">
    <property type="entry name" value="VapC_family"/>
</dbReference>
<dbReference type="EMBL" id="CAEZYF010000003">
    <property type="protein sequence ID" value="CAB4710689.1"/>
    <property type="molecule type" value="Genomic_DNA"/>
</dbReference>
<dbReference type="PANTHER" id="PTHR35901:SF1">
    <property type="entry name" value="EXONUCLEASE VAPC9"/>
    <property type="match status" value="1"/>
</dbReference>
<dbReference type="EMBL" id="CAFAAV010000020">
    <property type="protein sequence ID" value="CAB4806155.1"/>
    <property type="molecule type" value="Genomic_DNA"/>
</dbReference>
<evidence type="ECO:0000313" key="12">
    <source>
        <dbReference type="EMBL" id="CAB4990547.1"/>
    </source>
</evidence>
<feature type="domain" description="PIN" evidence="6">
    <location>
        <begin position="6"/>
        <end position="123"/>
    </location>
</feature>
<reference evidence="9" key="1">
    <citation type="submission" date="2020-05" db="EMBL/GenBank/DDBJ databases">
        <authorList>
            <person name="Chiriac C."/>
            <person name="Salcher M."/>
            <person name="Ghai R."/>
            <person name="Kavagutti S V."/>
        </authorList>
    </citation>
    <scope>NUCLEOTIDE SEQUENCE</scope>
</reference>
<keyword evidence="2" id="KW-0540">Nuclease</keyword>
<dbReference type="EMBL" id="CAESGF010000003">
    <property type="protein sequence ID" value="CAB4362862.1"/>
    <property type="molecule type" value="Genomic_DNA"/>
</dbReference>
<dbReference type="EMBL" id="CAFBOL010000033">
    <property type="protein sequence ID" value="CAB4990547.1"/>
    <property type="molecule type" value="Genomic_DNA"/>
</dbReference>
<dbReference type="AlphaFoldDB" id="A0A6J6YCI9"/>
<dbReference type="InterPro" id="IPR044153">
    <property type="entry name" value="PIN_Pae0151-like"/>
</dbReference>
<gene>
    <name evidence="8" type="ORF">UFOPK2656_00650</name>
    <name evidence="9" type="ORF">UFOPK3099_00427</name>
    <name evidence="10" type="ORF">UFOPK3267_00809</name>
    <name evidence="11" type="ORF">UFOPK3651_00688</name>
    <name evidence="12" type="ORF">UFOPK3931_01439</name>
    <name evidence="7" type="ORF">UFOPK4189_00648</name>
</gene>
<evidence type="ECO:0000313" key="11">
    <source>
        <dbReference type="EMBL" id="CAB4918335.1"/>
    </source>
</evidence>
<sequence>MLSVLVVDASVLAPAVGDSGADGERFRARLRGEQLAGPDLLRLEVLSVLRRQTAAGLLSQPQAERAIDDLLDLPLVVFPVESLLRRIWSLRGNLTVYDASYVTLAETLECTLVTADRRLANAPGSRCTIEVI</sequence>
<dbReference type="EMBL" id="CAFBMT010000003">
    <property type="protein sequence ID" value="CAB4918335.1"/>
    <property type="molecule type" value="Genomic_DNA"/>
</dbReference>